<feature type="domain" description="P-type ATPase N-terminal" evidence="20">
    <location>
        <begin position="214"/>
        <end position="271"/>
    </location>
</feature>
<dbReference type="FunFam" id="3.40.50.1000:FF:000001">
    <property type="entry name" value="Phospholipid-transporting ATPase IC"/>
    <property type="match status" value="1"/>
</dbReference>
<keyword evidence="11 17" id="KW-0472">Membrane</keyword>
<dbReference type="FunFam" id="3.40.50.1000:FF:000172">
    <property type="entry name" value="Phospholipid-transporting ATPase"/>
    <property type="match status" value="1"/>
</dbReference>
<feature type="binding site" evidence="15">
    <location>
        <position position="1190"/>
    </location>
    <ligand>
        <name>ATP</name>
        <dbReference type="ChEBI" id="CHEBI:30616"/>
    </ligand>
</feature>
<dbReference type="InterPro" id="IPR023214">
    <property type="entry name" value="HAD_sf"/>
</dbReference>
<evidence type="ECO:0000256" key="13">
    <source>
        <dbReference type="ARBA" id="ARBA00049128"/>
    </source>
</evidence>
<dbReference type="SUPFAM" id="SSF81653">
    <property type="entry name" value="Calcium ATPase, transduction domain A"/>
    <property type="match status" value="1"/>
</dbReference>
<dbReference type="SUPFAM" id="SSF81665">
    <property type="entry name" value="Calcium ATPase, transmembrane domain M"/>
    <property type="match status" value="1"/>
</dbReference>
<keyword evidence="5 16" id="KW-0479">Metal-binding</keyword>
<feature type="transmembrane region" description="Helical" evidence="17">
    <location>
        <begin position="1326"/>
        <end position="1348"/>
    </location>
</feature>
<feature type="binding site" evidence="15">
    <location>
        <position position="834"/>
    </location>
    <ligand>
        <name>ATP</name>
        <dbReference type="ChEBI" id="CHEBI:30616"/>
    </ligand>
</feature>
<reference evidence="22 23" key="1">
    <citation type="journal article" date="2024" name="Front Chem Biol">
        <title>Unveiling the potential of Daldinia eschscholtzii MFLUCC 19-0629 through bioactivity and bioinformatics studies for enhanced sustainable agriculture production.</title>
        <authorList>
            <person name="Brooks S."/>
            <person name="Weaver J.A."/>
            <person name="Klomchit A."/>
            <person name="Alharthi S.A."/>
            <person name="Onlamun T."/>
            <person name="Nurani R."/>
            <person name="Vong T.K."/>
            <person name="Alberti F."/>
            <person name="Greco C."/>
        </authorList>
    </citation>
    <scope>NUCLEOTIDE SEQUENCE [LARGE SCALE GENOMIC DNA]</scope>
    <source>
        <strain evidence="22">MFLUCC 19-0629</strain>
    </source>
</reference>
<feature type="binding site" evidence="15">
    <location>
        <position position="1189"/>
    </location>
    <ligand>
        <name>ATP</name>
        <dbReference type="ChEBI" id="CHEBI:30616"/>
    </ligand>
</feature>
<feature type="compositionally biased region" description="Basic and acidic residues" evidence="18">
    <location>
        <begin position="672"/>
        <end position="685"/>
    </location>
</feature>
<evidence type="ECO:0000256" key="1">
    <source>
        <dbReference type="ARBA" id="ARBA00004141"/>
    </source>
</evidence>
<feature type="binding site" evidence="15">
    <location>
        <position position="617"/>
    </location>
    <ligand>
        <name>ATP</name>
        <dbReference type="ChEBI" id="CHEBI:30616"/>
    </ligand>
</feature>
<dbReference type="EMBL" id="JBANMG010000004">
    <property type="protein sequence ID" value="KAK6954567.1"/>
    <property type="molecule type" value="Genomic_DNA"/>
</dbReference>
<dbReference type="GO" id="GO:0005524">
    <property type="term" value="F:ATP binding"/>
    <property type="evidence" value="ECO:0007669"/>
    <property type="project" value="UniProtKB-UniRule"/>
</dbReference>
<feature type="transmembrane region" description="Helical" evidence="17">
    <location>
        <begin position="1388"/>
        <end position="1413"/>
    </location>
</feature>
<feature type="binding site" evidence="15">
    <location>
        <position position="765"/>
    </location>
    <ligand>
        <name>ATP</name>
        <dbReference type="ChEBI" id="CHEBI:30616"/>
    </ligand>
</feature>
<feature type="binding site" evidence="16">
    <location>
        <position position="617"/>
    </location>
    <ligand>
        <name>Mg(2+)</name>
        <dbReference type="ChEBI" id="CHEBI:18420"/>
    </ligand>
</feature>
<dbReference type="InterPro" id="IPR023299">
    <property type="entry name" value="ATPase_P-typ_cyto_dom_N"/>
</dbReference>
<evidence type="ECO:0000256" key="9">
    <source>
        <dbReference type="ARBA" id="ARBA00022967"/>
    </source>
</evidence>
<feature type="compositionally biased region" description="Basic residues" evidence="18">
    <location>
        <begin position="1555"/>
        <end position="1565"/>
    </location>
</feature>
<dbReference type="GO" id="GO:0006892">
    <property type="term" value="P:post-Golgi vesicle-mediated transport"/>
    <property type="evidence" value="ECO:0007669"/>
    <property type="project" value="TreeGrafter"/>
</dbReference>
<dbReference type="NCBIfam" id="TIGR01494">
    <property type="entry name" value="ATPase_P-type"/>
    <property type="match status" value="1"/>
</dbReference>
<dbReference type="NCBIfam" id="TIGR01652">
    <property type="entry name" value="ATPase-Plipid"/>
    <property type="match status" value="2"/>
</dbReference>
<evidence type="ECO:0000259" key="19">
    <source>
        <dbReference type="Pfam" id="PF00122"/>
    </source>
</evidence>
<evidence type="ECO:0000313" key="22">
    <source>
        <dbReference type="EMBL" id="KAK6954567.1"/>
    </source>
</evidence>
<name>A0AAX6MQ92_9PEZI</name>
<dbReference type="GO" id="GO:0140326">
    <property type="term" value="F:ATPase-coupled intramembrane lipid transporter activity"/>
    <property type="evidence" value="ECO:0007669"/>
    <property type="project" value="UniProtKB-EC"/>
</dbReference>
<feature type="binding site" evidence="16">
    <location>
        <position position="1190"/>
    </location>
    <ligand>
        <name>Mg(2+)</name>
        <dbReference type="ChEBI" id="CHEBI:18420"/>
    </ligand>
</feature>
<feature type="binding site" evidence="15">
    <location>
        <position position="1165"/>
    </location>
    <ligand>
        <name>ATP</name>
        <dbReference type="ChEBI" id="CHEBI:30616"/>
    </ligand>
</feature>
<dbReference type="PANTHER" id="PTHR24092">
    <property type="entry name" value="PROBABLE PHOSPHOLIPID-TRANSPORTING ATPASE"/>
    <property type="match status" value="1"/>
</dbReference>
<evidence type="ECO:0000256" key="8">
    <source>
        <dbReference type="ARBA" id="ARBA00022842"/>
    </source>
</evidence>
<evidence type="ECO:0000256" key="4">
    <source>
        <dbReference type="ARBA" id="ARBA00022692"/>
    </source>
</evidence>
<protein>
    <recommendedName>
        <fullName evidence="17">Phospholipid-transporting ATPase</fullName>
        <ecNumber evidence="17">7.6.2.1</ecNumber>
    </recommendedName>
</protein>
<proteinExistence type="inferred from homology"/>
<feature type="transmembrane region" description="Helical" evidence="17">
    <location>
        <begin position="509"/>
        <end position="531"/>
    </location>
</feature>
<dbReference type="InterPro" id="IPR032630">
    <property type="entry name" value="P_typ_ATPase_c"/>
</dbReference>
<feature type="transmembrane region" description="Helical" evidence="17">
    <location>
        <begin position="1276"/>
        <end position="1296"/>
    </location>
</feature>
<evidence type="ECO:0000256" key="2">
    <source>
        <dbReference type="ARBA" id="ARBA00004308"/>
    </source>
</evidence>
<comment type="similarity">
    <text evidence="3 17">Belongs to the cation transport ATPase (P-type) (TC 3.A.3) family. Type IV subfamily.</text>
</comment>
<dbReference type="SUPFAM" id="SSF81660">
    <property type="entry name" value="Metal cation-transporting ATPase, ATP-binding domain N"/>
    <property type="match status" value="1"/>
</dbReference>
<dbReference type="Pfam" id="PF00702">
    <property type="entry name" value="Hydrolase"/>
    <property type="match status" value="1"/>
</dbReference>
<evidence type="ECO:0000256" key="16">
    <source>
        <dbReference type="PIRSR" id="PIRSR606539-3"/>
    </source>
</evidence>
<organism evidence="22 23">
    <name type="scientific">Daldinia eschscholtzii</name>
    <dbReference type="NCBI Taxonomy" id="292717"/>
    <lineage>
        <taxon>Eukaryota</taxon>
        <taxon>Fungi</taxon>
        <taxon>Dikarya</taxon>
        <taxon>Ascomycota</taxon>
        <taxon>Pezizomycotina</taxon>
        <taxon>Sordariomycetes</taxon>
        <taxon>Xylariomycetidae</taxon>
        <taxon>Xylariales</taxon>
        <taxon>Hypoxylaceae</taxon>
        <taxon>Daldinia</taxon>
    </lineage>
</organism>
<evidence type="ECO:0000259" key="20">
    <source>
        <dbReference type="Pfam" id="PF16209"/>
    </source>
</evidence>
<dbReference type="InterPro" id="IPR001757">
    <property type="entry name" value="P_typ_ATPase"/>
</dbReference>
<feature type="binding site" evidence="16">
    <location>
        <position position="619"/>
    </location>
    <ligand>
        <name>Mg(2+)</name>
        <dbReference type="ChEBI" id="CHEBI:18420"/>
    </ligand>
</feature>
<dbReference type="GO" id="GO:0032456">
    <property type="term" value="P:endocytic recycling"/>
    <property type="evidence" value="ECO:0007669"/>
    <property type="project" value="TreeGrafter"/>
</dbReference>
<evidence type="ECO:0000256" key="11">
    <source>
        <dbReference type="ARBA" id="ARBA00023136"/>
    </source>
</evidence>
<feature type="active site" description="4-aspartylphosphate intermediate" evidence="14">
    <location>
        <position position="617"/>
    </location>
</feature>
<evidence type="ECO:0000259" key="21">
    <source>
        <dbReference type="Pfam" id="PF16212"/>
    </source>
</evidence>
<keyword evidence="6 15" id="KW-0547">Nucleotide-binding</keyword>
<feature type="transmembrane region" description="Helical" evidence="17">
    <location>
        <begin position="551"/>
        <end position="572"/>
    </location>
</feature>
<dbReference type="SUPFAM" id="SSF56784">
    <property type="entry name" value="HAD-like"/>
    <property type="match status" value="1"/>
</dbReference>
<comment type="subcellular location">
    <subcellularLocation>
        <location evidence="2">Endomembrane system</location>
    </subcellularLocation>
    <subcellularLocation>
        <location evidence="1 17">Membrane</location>
        <topology evidence="1 17">Multi-pass membrane protein</topology>
    </subcellularLocation>
</comment>
<evidence type="ECO:0000256" key="15">
    <source>
        <dbReference type="PIRSR" id="PIRSR606539-2"/>
    </source>
</evidence>
<gene>
    <name evidence="22" type="ORF">Daesc_004534</name>
</gene>
<dbReference type="InterPro" id="IPR018303">
    <property type="entry name" value="ATPase_P-typ_P_site"/>
</dbReference>
<dbReference type="PROSITE" id="PS00154">
    <property type="entry name" value="ATPASE_E1_E2"/>
    <property type="match status" value="1"/>
</dbReference>
<feature type="binding site" evidence="15">
    <location>
        <position position="618"/>
    </location>
    <ligand>
        <name>ATP</name>
        <dbReference type="ChEBI" id="CHEBI:30616"/>
    </ligand>
</feature>
<feature type="binding site" evidence="16">
    <location>
        <position position="1186"/>
    </location>
    <ligand>
        <name>Mg(2+)</name>
        <dbReference type="ChEBI" id="CHEBI:18420"/>
    </ligand>
</feature>
<dbReference type="InterPro" id="IPR059000">
    <property type="entry name" value="ATPase_P-type_domA"/>
</dbReference>
<dbReference type="Pfam" id="PF00122">
    <property type="entry name" value="E1-E2_ATPase"/>
    <property type="match status" value="1"/>
</dbReference>
<dbReference type="InterPro" id="IPR006539">
    <property type="entry name" value="P-type_ATPase_IV"/>
</dbReference>
<dbReference type="Pfam" id="PF16209">
    <property type="entry name" value="PhoLip_ATPase_N"/>
    <property type="match status" value="1"/>
</dbReference>
<feature type="domain" description="P-type ATPase A" evidence="19">
    <location>
        <begin position="353"/>
        <end position="484"/>
    </location>
</feature>
<sequence length="1565" mass="176496">MSNYNDPPEDAETPPQRYFSLRSSLRSENPQAVDERQGLNSWRPRRTNTDNTISRVRFSEDVPEDEERTGIDTSIHTPPDLRMDPDNSSQAHASSSKSAGARGDERHVGYVIDTPAEREKRKDLKDSDRRSQDSGDDTGRNVFQLNNYRAWVNRQRKRARGPRARFEAFFNDQYQKWIIEGLLRQKPLPPSRDGRHIPIRAGAVRKVPLIDERSGNHYVSNFIRSSRYTKWSFVPKQLYFQFSKLANFYFLVIAVLQLIPGLSTTGSFTTLIPLLVFVSISMAKEGFDDYRRYVLDKTENLAPAWVLDPNGTVEKKSSKNPLVSLIKKRSKVREEEEGMAELQDMGGNREKSPWATIQWQDIRVGDIVRLRRDDSVPADMIILHATGHNGVAYIETMALDGETNLKSKHACSLLAQHCDTIENLKNCEAEVVSEDPNADLYKFEGRVTLNGETRPLTTNDVVYRGSILRNTDEAIGLVINTGEECKIRMNANKDVRAKAPKMQDLLNRIVLLLVLVVLALTIGCMGGYYIWQDAYERHAPYLRDADVPFEQIWFGFIIAFNTLIPLSLYVSLEIIKVGQFFLLGDVEMYDPETDTPMVVNTTTILENLGQVNYIFSDKTGTLTENKMRFRKMSVAGTAWLHDMDLKRDQQEYEAKISKNNVKNSKKYVKGETDTNAISDRDERIEAPLINNRDPSGSAWTSKGQAGNCPPVPKTEALLSYIQRNPNTNFSKKARHFLLCVALCHTCLPEVKEGGEIAFQAASPDELALVQAARDLGYLLIDRPAQSIKLQYHNSEGELLTETYEVLDVIEFSSKRKRMSIIIRMPNNKICVFCKGADNIIIDRLRNSPLAKQKASAVERRASKRKSLEAERAMSRLSGTYSPRNSLSLNKRNSIFRKGSRRKSVEANRRSTVSDDLDTWLTRRETLELEEAPIYDLDASTPRQSIALSPVLLTGSNDVYDGVVDEYIAADDGAIFERCFQHIGEFASEGLRTLLFAYRYIGDEEYEEWKNIYRDAATSLVDRQKRIEEAAELVEKDFSLAGASAIEDKLQQGVPETIEKLRRANIKVWMLTGDKRETAINIAHSARLAKPFSEVYIIDANVDGWEEKITSTLVEVARGMIAHSVLVVDGFTLGQIEDDESLKIMFYDLAVRMDSVICCRASPSQKAGLVRCIRETVPSSLTLAIGDGSNDIAMIQASHVGIGISGREGLQAARVADYSIAQFRFLQRLLLVHGRWMYLRTAKYILATFWKELVFYIIQAQYQHWNGYTGTSIYESWSLTVFNALFTSLPVILLGMFEKDLKAETLLAVPELYSFGQRSEAFNVKKYLAWMFTGAVDTVVIYMMAWGYFKDILFTENNSLFPLGQLTFTAAVVLINIKILFLECHHKTVITFVGFTLSILGWFVWNIFISLIHPSEFGPYVVRGSFLHEFGNKLGWWTAAGATIAAVLAFELGLTAFQRIYFPRDQHLWQEIEREGGVSAVLKEHAAEEGRAASPSGDLEGQGSNIDDDSEQGRPLSPIASEGSSSRNRFVDFFTPSGSAQRGRKSSRGGGGHGLAIHKGRRVQAA</sequence>
<evidence type="ECO:0000256" key="10">
    <source>
        <dbReference type="ARBA" id="ARBA00022989"/>
    </source>
</evidence>
<dbReference type="FunFam" id="3.40.1110.10:FF:000090">
    <property type="entry name" value="Phospholipid-transporting ATPase"/>
    <property type="match status" value="1"/>
</dbReference>
<feature type="region of interest" description="Disordered" evidence="18">
    <location>
        <begin position="672"/>
        <end position="707"/>
    </location>
</feature>
<dbReference type="PRINTS" id="PR00119">
    <property type="entry name" value="CATATPASE"/>
</dbReference>
<feature type="transmembrane region" description="Helical" evidence="17">
    <location>
        <begin position="1433"/>
        <end position="1456"/>
    </location>
</feature>
<feature type="binding site" evidence="15">
    <location>
        <position position="1073"/>
    </location>
    <ligand>
        <name>ATP</name>
        <dbReference type="ChEBI" id="CHEBI:30616"/>
    </ligand>
</feature>
<feature type="binding site" evidence="15">
    <location>
        <position position="811"/>
    </location>
    <ligand>
        <name>ATP</name>
        <dbReference type="ChEBI" id="CHEBI:30616"/>
    </ligand>
</feature>
<dbReference type="InterPro" id="IPR032631">
    <property type="entry name" value="P-type_ATPase_N"/>
</dbReference>
<evidence type="ECO:0000256" key="12">
    <source>
        <dbReference type="ARBA" id="ARBA00034036"/>
    </source>
</evidence>
<feature type="compositionally biased region" description="Polar residues" evidence="18">
    <location>
        <begin position="692"/>
        <end position="704"/>
    </location>
</feature>
<keyword evidence="9 17" id="KW-1278">Translocase</keyword>
<feature type="binding site" evidence="15">
    <location>
        <position position="1071"/>
    </location>
    <ligand>
        <name>ATP</name>
        <dbReference type="ChEBI" id="CHEBI:30616"/>
    </ligand>
</feature>
<dbReference type="GO" id="GO:0016887">
    <property type="term" value="F:ATP hydrolysis activity"/>
    <property type="evidence" value="ECO:0007669"/>
    <property type="project" value="InterPro"/>
</dbReference>
<keyword evidence="10 17" id="KW-1133">Transmembrane helix</keyword>
<feature type="domain" description="P-type ATPase C-terminal" evidence="21">
    <location>
        <begin position="1212"/>
        <end position="1462"/>
    </location>
</feature>
<dbReference type="Gene3D" id="3.40.50.1000">
    <property type="entry name" value="HAD superfamily/HAD-like"/>
    <property type="match status" value="1"/>
</dbReference>
<evidence type="ECO:0000256" key="3">
    <source>
        <dbReference type="ARBA" id="ARBA00008109"/>
    </source>
</evidence>
<accession>A0AAX6MQ92</accession>
<comment type="catalytic activity">
    <reaction evidence="13">
        <text>a 1,2-diacyl-sn-glycero-3-phosphoethanolamine(out) + ATP + H2O = a 1,2-diacyl-sn-glycero-3-phosphoethanolamine(in) + ADP + phosphate + H(+)</text>
        <dbReference type="Rhea" id="RHEA:66132"/>
        <dbReference type="ChEBI" id="CHEBI:15377"/>
        <dbReference type="ChEBI" id="CHEBI:15378"/>
        <dbReference type="ChEBI" id="CHEBI:30616"/>
        <dbReference type="ChEBI" id="CHEBI:43474"/>
        <dbReference type="ChEBI" id="CHEBI:64612"/>
        <dbReference type="ChEBI" id="CHEBI:456216"/>
    </reaction>
    <physiologicalReaction direction="left-to-right" evidence="13">
        <dbReference type="Rhea" id="RHEA:66133"/>
    </physiologicalReaction>
</comment>
<evidence type="ECO:0000256" key="5">
    <source>
        <dbReference type="ARBA" id="ARBA00022723"/>
    </source>
</evidence>
<dbReference type="PANTHER" id="PTHR24092:SF174">
    <property type="entry name" value="PHOSPHOLIPID-TRANSPORTING ATPASE DNF3-RELATED"/>
    <property type="match status" value="1"/>
</dbReference>
<dbReference type="GO" id="GO:0045332">
    <property type="term" value="P:phospholipid translocation"/>
    <property type="evidence" value="ECO:0007669"/>
    <property type="project" value="TreeGrafter"/>
</dbReference>
<dbReference type="Pfam" id="PF13246">
    <property type="entry name" value="Cation_ATPase"/>
    <property type="match status" value="1"/>
</dbReference>
<keyword evidence="7 15" id="KW-0067">ATP-binding</keyword>
<dbReference type="GO" id="GO:0000287">
    <property type="term" value="F:magnesium ion binding"/>
    <property type="evidence" value="ECO:0007669"/>
    <property type="project" value="UniProtKB-UniRule"/>
</dbReference>
<comment type="catalytic activity">
    <reaction evidence="12 17">
        <text>ATP + H2O + phospholipidSide 1 = ADP + phosphate + phospholipidSide 2.</text>
        <dbReference type="EC" id="7.6.2.1"/>
    </reaction>
</comment>
<dbReference type="InterPro" id="IPR036412">
    <property type="entry name" value="HAD-like_sf"/>
</dbReference>
<dbReference type="Proteomes" id="UP001369815">
    <property type="component" value="Unassembled WGS sequence"/>
</dbReference>
<dbReference type="Gene3D" id="2.70.150.10">
    <property type="entry name" value="Calcium-transporting ATPase, cytoplasmic transduction domain A"/>
    <property type="match status" value="1"/>
</dbReference>
<evidence type="ECO:0000256" key="7">
    <source>
        <dbReference type="ARBA" id="ARBA00022840"/>
    </source>
</evidence>
<feature type="transmembrane region" description="Helical" evidence="17">
    <location>
        <begin position="1360"/>
        <end position="1381"/>
    </location>
</feature>
<feature type="region of interest" description="Disordered" evidence="18">
    <location>
        <begin position="1"/>
        <end position="141"/>
    </location>
</feature>
<keyword evidence="4 17" id="KW-0812">Transmembrane</keyword>
<evidence type="ECO:0000256" key="18">
    <source>
        <dbReference type="SAM" id="MobiDB-lite"/>
    </source>
</evidence>
<evidence type="ECO:0000256" key="6">
    <source>
        <dbReference type="ARBA" id="ARBA00022741"/>
    </source>
</evidence>
<feature type="binding site" evidence="15">
    <location>
        <position position="1072"/>
    </location>
    <ligand>
        <name>ATP</name>
        <dbReference type="ChEBI" id="CHEBI:30616"/>
    </ligand>
</feature>
<evidence type="ECO:0000256" key="17">
    <source>
        <dbReference type="RuleBase" id="RU362033"/>
    </source>
</evidence>
<dbReference type="Gene3D" id="3.40.1110.10">
    <property type="entry name" value="Calcium-transporting ATPase, cytoplasmic domain N"/>
    <property type="match status" value="1"/>
</dbReference>
<feature type="binding site" evidence="15">
    <location>
        <position position="1159"/>
    </location>
    <ligand>
        <name>ATP</name>
        <dbReference type="ChEBI" id="CHEBI:30616"/>
    </ligand>
</feature>
<keyword evidence="23" id="KW-1185">Reference proteome</keyword>
<feature type="compositionally biased region" description="Polar residues" evidence="18">
    <location>
        <begin position="21"/>
        <end position="30"/>
    </location>
</feature>
<dbReference type="InterPro" id="IPR023298">
    <property type="entry name" value="ATPase_P-typ_TM_dom_sf"/>
</dbReference>
<dbReference type="GO" id="GO:0005886">
    <property type="term" value="C:plasma membrane"/>
    <property type="evidence" value="ECO:0007669"/>
    <property type="project" value="TreeGrafter"/>
</dbReference>
<feature type="region of interest" description="Disordered" evidence="18">
    <location>
        <begin position="1484"/>
        <end position="1565"/>
    </location>
</feature>
<dbReference type="GO" id="GO:0005802">
    <property type="term" value="C:trans-Golgi network"/>
    <property type="evidence" value="ECO:0007669"/>
    <property type="project" value="TreeGrafter"/>
</dbReference>
<comment type="cofactor">
    <cofactor evidence="16">
        <name>Mg(2+)</name>
        <dbReference type="ChEBI" id="CHEBI:18420"/>
    </cofactor>
</comment>
<feature type="compositionally biased region" description="Low complexity" evidence="18">
    <location>
        <begin position="88"/>
        <end position="101"/>
    </location>
</feature>
<dbReference type="EC" id="7.6.2.1" evidence="17"/>
<dbReference type="Pfam" id="PF16212">
    <property type="entry name" value="PhoLip_ATPase_C"/>
    <property type="match status" value="1"/>
</dbReference>
<evidence type="ECO:0000256" key="14">
    <source>
        <dbReference type="PIRSR" id="PIRSR606539-1"/>
    </source>
</evidence>
<feature type="compositionally biased region" description="Basic and acidic residues" evidence="18">
    <location>
        <begin position="115"/>
        <end position="139"/>
    </location>
</feature>
<feature type="binding site" evidence="15">
    <location>
        <position position="991"/>
    </location>
    <ligand>
        <name>ATP</name>
        <dbReference type="ChEBI" id="CHEBI:30616"/>
    </ligand>
</feature>
<evidence type="ECO:0000313" key="23">
    <source>
        <dbReference type="Proteomes" id="UP001369815"/>
    </source>
</evidence>
<dbReference type="InterPro" id="IPR008250">
    <property type="entry name" value="ATPase_P-typ_transduc_dom_A_sf"/>
</dbReference>
<comment type="caution">
    <text evidence="22">The sequence shown here is derived from an EMBL/GenBank/DDBJ whole genome shotgun (WGS) entry which is preliminary data.</text>
</comment>
<keyword evidence="8 16" id="KW-0460">Magnesium</keyword>
<feature type="binding site" evidence="15">
    <location>
        <position position="619"/>
    </location>
    <ligand>
        <name>ATP</name>
        <dbReference type="ChEBI" id="CHEBI:30616"/>
    </ligand>
</feature>